<dbReference type="OrthoDB" id="10027013at2759"/>
<gene>
    <name evidence="3" type="ORF">PISL3812_04862</name>
</gene>
<dbReference type="EMBL" id="CVMT01000003">
    <property type="protein sequence ID" value="CRG87841.1"/>
    <property type="molecule type" value="Genomic_DNA"/>
</dbReference>
<dbReference type="InterPro" id="IPR029063">
    <property type="entry name" value="SAM-dependent_MTases_sf"/>
</dbReference>
<accession>A0A0U1LYN0</accession>
<keyword evidence="3" id="KW-0489">Methyltransferase</keyword>
<name>A0A0U1LYN0_TALIS</name>
<dbReference type="STRING" id="28573.A0A0U1LYN0"/>
<dbReference type="SUPFAM" id="SSF53335">
    <property type="entry name" value="S-adenosyl-L-methionine-dependent methyltransferases"/>
    <property type="match status" value="1"/>
</dbReference>
<dbReference type="PANTHER" id="PTHR44942">
    <property type="entry name" value="METHYLTRANSF_11 DOMAIN-CONTAINING PROTEIN"/>
    <property type="match status" value="1"/>
</dbReference>
<feature type="compositionally biased region" description="Basic and acidic residues" evidence="1">
    <location>
        <begin position="402"/>
        <end position="412"/>
    </location>
</feature>
<feature type="region of interest" description="Disordered" evidence="1">
    <location>
        <begin position="402"/>
        <end position="423"/>
    </location>
</feature>
<feature type="region of interest" description="Disordered" evidence="1">
    <location>
        <begin position="298"/>
        <end position="322"/>
    </location>
</feature>
<feature type="region of interest" description="Disordered" evidence="1">
    <location>
        <begin position="440"/>
        <end position="461"/>
    </location>
</feature>
<dbReference type="Pfam" id="PF08241">
    <property type="entry name" value="Methyltransf_11"/>
    <property type="match status" value="1"/>
</dbReference>
<proteinExistence type="predicted"/>
<keyword evidence="3" id="KW-0808">Transferase</keyword>
<evidence type="ECO:0000256" key="1">
    <source>
        <dbReference type="SAM" id="MobiDB-lite"/>
    </source>
</evidence>
<dbReference type="GO" id="GO:0008757">
    <property type="term" value="F:S-adenosylmethionine-dependent methyltransferase activity"/>
    <property type="evidence" value="ECO:0007669"/>
    <property type="project" value="InterPro"/>
</dbReference>
<protein>
    <submittedName>
        <fullName evidence="3">Putative methyltransferase DDB_G0268948</fullName>
    </submittedName>
</protein>
<dbReference type="InterPro" id="IPR013216">
    <property type="entry name" value="Methyltransf_11"/>
</dbReference>
<feature type="compositionally biased region" description="Polar residues" evidence="1">
    <location>
        <begin position="303"/>
        <end position="319"/>
    </location>
</feature>
<feature type="domain" description="Methyltransferase type 11" evidence="2">
    <location>
        <begin position="54"/>
        <end position="152"/>
    </location>
</feature>
<reference evidence="3 4" key="1">
    <citation type="submission" date="2015-04" db="EMBL/GenBank/DDBJ databases">
        <authorList>
            <person name="Syromyatnikov M.Y."/>
            <person name="Popov V.N."/>
        </authorList>
    </citation>
    <scope>NUCLEOTIDE SEQUENCE [LARGE SCALE GENOMIC DNA]</scope>
    <source>
        <strain evidence="3">WF-38-12</strain>
    </source>
</reference>
<organism evidence="3 4">
    <name type="scientific">Talaromyces islandicus</name>
    <name type="common">Penicillium islandicum</name>
    <dbReference type="NCBI Taxonomy" id="28573"/>
    <lineage>
        <taxon>Eukaryota</taxon>
        <taxon>Fungi</taxon>
        <taxon>Dikarya</taxon>
        <taxon>Ascomycota</taxon>
        <taxon>Pezizomycotina</taxon>
        <taxon>Eurotiomycetes</taxon>
        <taxon>Eurotiomycetidae</taxon>
        <taxon>Eurotiales</taxon>
        <taxon>Trichocomaceae</taxon>
        <taxon>Talaromyces</taxon>
        <taxon>Talaromyces sect. Islandici</taxon>
    </lineage>
</organism>
<dbReference type="CDD" id="cd02440">
    <property type="entry name" value="AdoMet_MTases"/>
    <property type="match status" value="1"/>
</dbReference>
<dbReference type="GO" id="GO:0032259">
    <property type="term" value="P:methylation"/>
    <property type="evidence" value="ECO:0007669"/>
    <property type="project" value="UniProtKB-KW"/>
</dbReference>
<keyword evidence="4" id="KW-1185">Reference proteome</keyword>
<dbReference type="PANTHER" id="PTHR44942:SF10">
    <property type="entry name" value="METHYLTRANSFERASE TYPE 11 DOMAIN-CONTAINING PROTEIN"/>
    <property type="match status" value="1"/>
</dbReference>
<dbReference type="InterPro" id="IPR051052">
    <property type="entry name" value="Diverse_substrate_MTase"/>
</dbReference>
<evidence type="ECO:0000313" key="3">
    <source>
        <dbReference type="EMBL" id="CRG87841.1"/>
    </source>
</evidence>
<dbReference type="Gene3D" id="3.40.50.150">
    <property type="entry name" value="Vaccinia Virus protein VP39"/>
    <property type="match status" value="1"/>
</dbReference>
<sequence>MASTPAPQQDKTFRNLHVNQAVNYAATRKGYPPALIKYIVDHHCATGGETKLLLDVGCGPGNSTQDLAPYFDQVFGADPGEGMINAAKELGGVSGAGDQIKYQICSAEELDRLEEPKRGSVDMINVTAAIHWFDIPKFWASAAQMLKPGGTISVWNIFATNPSTPNANNVKVQEIMDHFSNVVVGPYVTPRNKLATSGYRGLNLPWDQAETASCFEKNSLLEKRWYSTEPEGRETGFFGGLAQDEWPLTAVKAMLGTMSPVIRWREAHPDLAGTDQDCVEVVIRQLCEAIGASNALEDGTTMAGGTQVSHTEPSTNAAGTETEEMMRESIRPRSQPCYIKWFAFKERGWMSGHQKSEELSTPRYPEIPQHRDLVYHLKRPRLLENSLATNDILMTDGGVYETRESGASDRRPHGNNGNEDIATLRPRKRLRFSEPLDRPSSMYETAGYDVTGDDDDKENSCPTAKPLINNVVYDDRRKRKPLGIHKPVGYLDFFSKVNASNSSPKQRINTQWKVLDDRVSRTLRQFRGYHRKQSDWEYEI</sequence>
<dbReference type="AlphaFoldDB" id="A0A0U1LYN0"/>
<dbReference type="Proteomes" id="UP000054383">
    <property type="component" value="Unassembled WGS sequence"/>
</dbReference>
<evidence type="ECO:0000259" key="2">
    <source>
        <dbReference type="Pfam" id="PF08241"/>
    </source>
</evidence>
<evidence type="ECO:0000313" key="4">
    <source>
        <dbReference type="Proteomes" id="UP000054383"/>
    </source>
</evidence>